<accession>A0AAV1KYT2</accession>
<dbReference type="PROSITE" id="PS50222">
    <property type="entry name" value="EF_HAND_2"/>
    <property type="match status" value="2"/>
</dbReference>
<dbReference type="PROSITE" id="PS00018">
    <property type="entry name" value="EF_HAND_1"/>
    <property type="match status" value="2"/>
</dbReference>
<dbReference type="InterPro" id="IPR011992">
    <property type="entry name" value="EF-hand-dom_pair"/>
</dbReference>
<feature type="domain" description="EF-hand" evidence="2">
    <location>
        <begin position="98"/>
        <end position="133"/>
    </location>
</feature>
<feature type="domain" description="EF-hand" evidence="2">
    <location>
        <begin position="5"/>
        <end position="40"/>
    </location>
</feature>
<dbReference type="InterPro" id="IPR018247">
    <property type="entry name" value="EF_Hand_1_Ca_BS"/>
</dbReference>
<reference evidence="3 4" key="1">
    <citation type="submission" date="2023-11" db="EMBL/GenBank/DDBJ databases">
        <authorList>
            <person name="Hedman E."/>
            <person name="Englund M."/>
            <person name="Stromberg M."/>
            <person name="Nyberg Akerstrom W."/>
            <person name="Nylinder S."/>
            <person name="Jareborg N."/>
            <person name="Kallberg Y."/>
            <person name="Kronander E."/>
        </authorList>
    </citation>
    <scope>NUCLEOTIDE SEQUENCE [LARGE SCALE GENOMIC DNA]</scope>
</reference>
<evidence type="ECO:0000313" key="4">
    <source>
        <dbReference type="Proteomes" id="UP001314205"/>
    </source>
</evidence>
<dbReference type="EMBL" id="CAVLGL010000081">
    <property type="protein sequence ID" value="CAK1587329.1"/>
    <property type="molecule type" value="Genomic_DNA"/>
</dbReference>
<organism evidence="3 4">
    <name type="scientific">Parnassius mnemosyne</name>
    <name type="common">clouded apollo</name>
    <dbReference type="NCBI Taxonomy" id="213953"/>
    <lineage>
        <taxon>Eukaryota</taxon>
        <taxon>Metazoa</taxon>
        <taxon>Ecdysozoa</taxon>
        <taxon>Arthropoda</taxon>
        <taxon>Hexapoda</taxon>
        <taxon>Insecta</taxon>
        <taxon>Pterygota</taxon>
        <taxon>Neoptera</taxon>
        <taxon>Endopterygota</taxon>
        <taxon>Lepidoptera</taxon>
        <taxon>Glossata</taxon>
        <taxon>Ditrysia</taxon>
        <taxon>Papilionoidea</taxon>
        <taxon>Papilionidae</taxon>
        <taxon>Parnassiinae</taxon>
        <taxon>Parnassini</taxon>
        <taxon>Parnassius</taxon>
        <taxon>Driopa</taxon>
    </lineage>
</organism>
<gene>
    <name evidence="3" type="ORF">PARMNEM_LOCUS8172</name>
</gene>
<dbReference type="GO" id="GO:0005509">
    <property type="term" value="F:calcium ion binding"/>
    <property type="evidence" value="ECO:0007669"/>
    <property type="project" value="InterPro"/>
</dbReference>
<proteinExistence type="predicted"/>
<dbReference type="SUPFAM" id="SSF47473">
    <property type="entry name" value="EF-hand"/>
    <property type="match status" value="1"/>
</dbReference>
<evidence type="ECO:0000259" key="2">
    <source>
        <dbReference type="PROSITE" id="PS50222"/>
    </source>
</evidence>
<dbReference type="InterPro" id="IPR002048">
    <property type="entry name" value="EF_hand_dom"/>
</dbReference>
<dbReference type="AlphaFoldDB" id="A0AAV1KYT2"/>
<dbReference type="Pfam" id="PF13202">
    <property type="entry name" value="EF-hand_5"/>
    <property type="match status" value="1"/>
</dbReference>
<sequence length="180" mass="20576">MVSEFRKKKYLYLFNGLDSDASGTIEKKDFEKSAEMMAKSADGKVNDAKHKEYLDTMLKIWDGLQSQADSNKDGKVSADEWVALWDAYAKNPSSAHDWQKLYCKFSFQLLDTGNDGSIKSDEFVKVYEIWGFDKNDAVTSFEKLSKGKGSISWADFQELWEEYFKTEDANAPGNMLFGFK</sequence>
<evidence type="ECO:0000256" key="1">
    <source>
        <dbReference type="ARBA" id="ARBA00022837"/>
    </source>
</evidence>
<dbReference type="Gene3D" id="1.10.238.10">
    <property type="entry name" value="EF-hand"/>
    <property type="match status" value="1"/>
</dbReference>
<comment type="caution">
    <text evidence="3">The sequence shown here is derived from an EMBL/GenBank/DDBJ whole genome shotgun (WGS) entry which is preliminary data.</text>
</comment>
<name>A0AAV1KYT2_9NEOP</name>
<keyword evidence="4" id="KW-1185">Reference proteome</keyword>
<dbReference type="Proteomes" id="UP001314205">
    <property type="component" value="Unassembled WGS sequence"/>
</dbReference>
<evidence type="ECO:0000313" key="3">
    <source>
        <dbReference type="EMBL" id="CAK1587329.1"/>
    </source>
</evidence>
<protein>
    <recommendedName>
        <fullName evidence="2">EF-hand domain-containing protein</fullName>
    </recommendedName>
</protein>
<keyword evidence="1" id="KW-0106">Calcium</keyword>